<evidence type="ECO:0000313" key="2">
    <source>
        <dbReference type="Proteomes" id="UP000798662"/>
    </source>
</evidence>
<accession>A0ACC3CBS5</accession>
<proteinExistence type="predicted"/>
<dbReference type="Proteomes" id="UP000798662">
    <property type="component" value="Chromosome 3"/>
</dbReference>
<protein>
    <submittedName>
        <fullName evidence="1">Uncharacterized protein</fullName>
    </submittedName>
</protein>
<name>A0ACC3CBS5_PYRYE</name>
<reference evidence="1" key="1">
    <citation type="submission" date="2019-11" db="EMBL/GenBank/DDBJ databases">
        <title>Nori genome reveals adaptations in red seaweeds to the harsh intertidal environment.</title>
        <authorList>
            <person name="Wang D."/>
            <person name="Mao Y."/>
        </authorList>
    </citation>
    <scope>NUCLEOTIDE SEQUENCE</scope>
    <source>
        <tissue evidence="1">Gametophyte</tissue>
    </source>
</reference>
<organism evidence="1 2">
    <name type="scientific">Pyropia yezoensis</name>
    <name type="common">Susabi-nori</name>
    <name type="synonym">Porphyra yezoensis</name>
    <dbReference type="NCBI Taxonomy" id="2788"/>
    <lineage>
        <taxon>Eukaryota</taxon>
        <taxon>Rhodophyta</taxon>
        <taxon>Bangiophyceae</taxon>
        <taxon>Bangiales</taxon>
        <taxon>Bangiaceae</taxon>
        <taxon>Pyropia</taxon>
    </lineage>
</organism>
<comment type="caution">
    <text evidence="1">The sequence shown here is derived from an EMBL/GenBank/DDBJ whole genome shotgun (WGS) entry which is preliminary data.</text>
</comment>
<gene>
    <name evidence="1" type="ORF">I4F81_009744</name>
</gene>
<sequence>MADAVRQGYRSGGGGDGGGGAAAGGGGGRGGYPPGSAKKRRVFRLAKISCLHCRRSKQACDDFRPCTRCMRLGLNESPSGAWGGAGTRSAPSPPLWAGGTRAGRYLSPTTQPPGPGAAAEAVAPAGGATASAATSPPPSLVDAAVAALGATPAGDTPSVAAAVATWADWWLRYGATTRGVEGLGELRRLSEMVKDILRRTAPPPSPSAAVGEGKGGGGRGGGRGRRGCHP</sequence>
<evidence type="ECO:0000313" key="1">
    <source>
        <dbReference type="EMBL" id="KAK1867237.1"/>
    </source>
</evidence>
<keyword evidence="2" id="KW-1185">Reference proteome</keyword>
<dbReference type="EMBL" id="CM020620">
    <property type="protein sequence ID" value="KAK1867237.1"/>
    <property type="molecule type" value="Genomic_DNA"/>
</dbReference>